<dbReference type="PROSITE" id="PS50110">
    <property type="entry name" value="RESPONSE_REGULATORY"/>
    <property type="match status" value="1"/>
</dbReference>
<evidence type="ECO:0000256" key="2">
    <source>
        <dbReference type="ARBA" id="ARBA00023012"/>
    </source>
</evidence>
<dbReference type="SUPFAM" id="SSF52172">
    <property type="entry name" value="CheY-like"/>
    <property type="match status" value="1"/>
</dbReference>
<dbReference type="InterPro" id="IPR001789">
    <property type="entry name" value="Sig_transdc_resp-reg_receiver"/>
</dbReference>
<dbReference type="Gene3D" id="3.40.50.2300">
    <property type="match status" value="1"/>
</dbReference>
<dbReference type="SMART" id="SM00448">
    <property type="entry name" value="REC"/>
    <property type="match status" value="1"/>
</dbReference>
<evidence type="ECO:0000256" key="1">
    <source>
        <dbReference type="ARBA" id="ARBA00022553"/>
    </source>
</evidence>
<feature type="modified residue" description="4-aspartylphosphate" evidence="3">
    <location>
        <position position="63"/>
    </location>
</feature>
<dbReference type="Pfam" id="PF00072">
    <property type="entry name" value="Response_reg"/>
    <property type="match status" value="1"/>
</dbReference>
<reference evidence="5 6" key="1">
    <citation type="submission" date="2022-01" db="EMBL/GenBank/DDBJ databases">
        <title>Labilibaculum sp. nov, a marine bacterium isolated from Antarctica.</title>
        <authorList>
            <person name="Dai W."/>
        </authorList>
    </citation>
    <scope>NUCLEOTIDE SEQUENCE [LARGE SCALE GENOMIC DNA]</scope>
    <source>
        <strain evidence="5 6">DW002</strain>
    </source>
</reference>
<evidence type="ECO:0000259" key="4">
    <source>
        <dbReference type="PROSITE" id="PS50110"/>
    </source>
</evidence>
<dbReference type="PANTHER" id="PTHR45339:SF1">
    <property type="entry name" value="HYBRID SIGNAL TRANSDUCTION HISTIDINE KINASE J"/>
    <property type="match status" value="1"/>
</dbReference>
<dbReference type="RefSeq" id="WP_275108368.1">
    <property type="nucleotide sequence ID" value="NZ_JAKJSC010000001.1"/>
</dbReference>
<sequence>MNQESYDWSSKTILIAEDVESNFLFLEEVIKRTGASVLWAMNGKLAVEMFEDHKDKIDLVLMDIQMPFMNGFEATKAIKIISPNIPIISQTAYAMAEDRVKSLAAGCDDYIAKPIASQKLLNLLATYIK</sequence>
<organism evidence="5 6">
    <name type="scientific">Paralabilibaculum antarcticum</name>
    <dbReference type="NCBI Taxonomy" id="2912572"/>
    <lineage>
        <taxon>Bacteria</taxon>
        <taxon>Pseudomonadati</taxon>
        <taxon>Bacteroidota</taxon>
        <taxon>Bacteroidia</taxon>
        <taxon>Marinilabiliales</taxon>
        <taxon>Marinifilaceae</taxon>
        <taxon>Paralabilibaculum</taxon>
    </lineage>
</organism>
<keyword evidence="1 3" id="KW-0597">Phosphoprotein</keyword>
<evidence type="ECO:0000256" key="3">
    <source>
        <dbReference type="PROSITE-ProRule" id="PRU00169"/>
    </source>
</evidence>
<dbReference type="Proteomes" id="UP001528920">
    <property type="component" value="Unassembled WGS sequence"/>
</dbReference>
<accession>A0ABT5VP56</accession>
<protein>
    <submittedName>
        <fullName evidence="5">Response regulator</fullName>
    </submittedName>
</protein>
<name>A0ABT5VP56_9BACT</name>
<evidence type="ECO:0000313" key="6">
    <source>
        <dbReference type="Proteomes" id="UP001528920"/>
    </source>
</evidence>
<keyword evidence="2" id="KW-0902">Two-component regulatory system</keyword>
<comment type="caution">
    <text evidence="5">The sequence shown here is derived from an EMBL/GenBank/DDBJ whole genome shotgun (WGS) entry which is preliminary data.</text>
</comment>
<proteinExistence type="predicted"/>
<evidence type="ECO:0000313" key="5">
    <source>
        <dbReference type="EMBL" id="MDE5417030.1"/>
    </source>
</evidence>
<dbReference type="PANTHER" id="PTHR45339">
    <property type="entry name" value="HYBRID SIGNAL TRANSDUCTION HISTIDINE KINASE J"/>
    <property type="match status" value="1"/>
</dbReference>
<dbReference type="CDD" id="cd17546">
    <property type="entry name" value="REC_hyHK_CKI1_RcsC-like"/>
    <property type="match status" value="1"/>
</dbReference>
<dbReference type="EMBL" id="JAKJSC010000001">
    <property type="protein sequence ID" value="MDE5417030.1"/>
    <property type="molecule type" value="Genomic_DNA"/>
</dbReference>
<feature type="domain" description="Response regulatory" evidence="4">
    <location>
        <begin position="12"/>
        <end position="128"/>
    </location>
</feature>
<keyword evidence="6" id="KW-1185">Reference proteome</keyword>
<dbReference type="InterPro" id="IPR011006">
    <property type="entry name" value="CheY-like_superfamily"/>
</dbReference>
<gene>
    <name evidence="5" type="ORF">L3049_03340</name>
</gene>